<evidence type="ECO:0000256" key="2">
    <source>
        <dbReference type="ARBA" id="ARBA00022630"/>
    </source>
</evidence>
<dbReference type="GO" id="GO:0016646">
    <property type="term" value="F:oxidoreductase activity, acting on the CH-NH group of donors, NAD or NADP as acceptor"/>
    <property type="evidence" value="ECO:0007669"/>
    <property type="project" value="UniProtKB-ARBA"/>
</dbReference>
<name>A0AAE3IIS0_9FIRM</name>
<dbReference type="InterPro" id="IPR002563">
    <property type="entry name" value="Flavin_Rdtase-like_dom"/>
</dbReference>
<dbReference type="Pfam" id="PF01613">
    <property type="entry name" value="Flavin_Reduct"/>
    <property type="match status" value="1"/>
</dbReference>
<dbReference type="GO" id="GO:0010181">
    <property type="term" value="F:FMN binding"/>
    <property type="evidence" value="ECO:0007669"/>
    <property type="project" value="InterPro"/>
</dbReference>
<dbReference type="InterPro" id="IPR052174">
    <property type="entry name" value="Flavoredoxin"/>
</dbReference>
<comment type="caution">
    <text evidence="5">The sequence shown here is derived from an EMBL/GenBank/DDBJ whole genome shotgun (WGS) entry which is preliminary data.</text>
</comment>
<reference evidence="5 6" key="1">
    <citation type="journal article" date="2021" name="ISME Commun">
        <title>Automated analysis of genomic sequences facilitates high-throughput and comprehensive description of bacteria.</title>
        <authorList>
            <person name="Hitch T.C.A."/>
        </authorList>
    </citation>
    <scope>NUCLEOTIDE SEQUENCE [LARGE SCALE GENOMIC DNA]</scope>
    <source>
        <strain evidence="5 6">Sanger_31</strain>
    </source>
</reference>
<evidence type="ECO:0000313" key="5">
    <source>
        <dbReference type="EMBL" id="MCU6706012.1"/>
    </source>
</evidence>
<dbReference type="SUPFAM" id="SSF50475">
    <property type="entry name" value="FMN-binding split barrel"/>
    <property type="match status" value="1"/>
</dbReference>
<dbReference type="RefSeq" id="WP_138339489.1">
    <property type="nucleotide sequence ID" value="NZ_JAOQJZ010000008.1"/>
</dbReference>
<protein>
    <submittedName>
        <fullName evidence="5">Flavin reductase family protein</fullName>
    </submittedName>
</protein>
<dbReference type="AlphaFoldDB" id="A0AAE3IIS0"/>
<keyword evidence="2" id="KW-0285">Flavoprotein</keyword>
<evidence type="ECO:0000256" key="3">
    <source>
        <dbReference type="ARBA" id="ARBA00038054"/>
    </source>
</evidence>
<evidence type="ECO:0000256" key="1">
    <source>
        <dbReference type="ARBA" id="ARBA00001917"/>
    </source>
</evidence>
<dbReference type="PANTHER" id="PTHR43567">
    <property type="entry name" value="FLAVOREDOXIN-RELATED-RELATED"/>
    <property type="match status" value="1"/>
</dbReference>
<dbReference type="InterPro" id="IPR012349">
    <property type="entry name" value="Split_barrel_FMN-bd"/>
</dbReference>
<organism evidence="5 6">
    <name type="scientific">Hominimerdicola aceti</name>
    <dbReference type="NCBI Taxonomy" id="2981726"/>
    <lineage>
        <taxon>Bacteria</taxon>
        <taxon>Bacillati</taxon>
        <taxon>Bacillota</taxon>
        <taxon>Clostridia</taxon>
        <taxon>Eubacteriales</taxon>
        <taxon>Oscillospiraceae</taxon>
        <taxon>Hominimerdicola</taxon>
    </lineage>
</organism>
<comment type="similarity">
    <text evidence="3">Belongs to the flavoredoxin family.</text>
</comment>
<feature type="domain" description="Flavin reductase like" evidence="4">
    <location>
        <begin position="11"/>
        <end position="153"/>
    </location>
</feature>
<evidence type="ECO:0000259" key="4">
    <source>
        <dbReference type="SMART" id="SM00903"/>
    </source>
</evidence>
<accession>A0AAE3IIS0</accession>
<dbReference type="PANTHER" id="PTHR43567:SF1">
    <property type="entry name" value="FLAVOREDOXIN"/>
    <property type="match status" value="1"/>
</dbReference>
<comment type="cofactor">
    <cofactor evidence="1">
        <name>FMN</name>
        <dbReference type="ChEBI" id="CHEBI:58210"/>
    </cofactor>
</comment>
<dbReference type="EMBL" id="JAOQJZ010000008">
    <property type="protein sequence ID" value="MCU6706012.1"/>
    <property type="molecule type" value="Genomic_DNA"/>
</dbReference>
<keyword evidence="6" id="KW-1185">Reference proteome</keyword>
<gene>
    <name evidence="5" type="ORF">OCV57_08740</name>
</gene>
<sequence>MKKDFGKNPWFYPLPVLIVGTYDNNGNADAMNAAWGGLYGADMVELCLSESHKTTKNIKEKKAFTVSFADAANLKACDYVGIVSANSTADKMAKSGLTTEKSRFVDAPVINELPVVLECELVRFTEEGNVLGRIVNIAADESVLDDKGSIDLTKFRPIAYEPVNHGYYVVGEKVGQAFSDGNALK</sequence>
<dbReference type="Gene3D" id="2.30.110.10">
    <property type="entry name" value="Electron Transport, Fmn-binding Protein, Chain A"/>
    <property type="match status" value="1"/>
</dbReference>
<proteinExistence type="inferred from homology"/>
<evidence type="ECO:0000313" key="6">
    <source>
        <dbReference type="Proteomes" id="UP001208131"/>
    </source>
</evidence>
<dbReference type="Proteomes" id="UP001208131">
    <property type="component" value="Unassembled WGS sequence"/>
</dbReference>
<dbReference type="SMART" id="SM00903">
    <property type="entry name" value="Flavin_Reduct"/>
    <property type="match status" value="1"/>
</dbReference>